<sequence length="218" mass="23079">MPDIFDEVEEDLRAERAARFWQRFGGLIIGAALLAVLGVGAWQGWGWYQQRQVAAAAASYLAAERDAATPGADLKAAAERFAQLGRDAAGGYRALARLRAAALKAETGDREAALALWDQIARDSAVDPLYRDLATLLFVLHSLDAPGADPAALAARIAPLTGPDSPWRASAQEVAALVALKRGEREQARRMLQALAEDVTAPQGVRGRAGRIAAGLGS</sequence>
<dbReference type="EMBL" id="BMKS01000013">
    <property type="protein sequence ID" value="GGG44872.1"/>
    <property type="molecule type" value="Genomic_DNA"/>
</dbReference>
<dbReference type="InterPro" id="IPR018704">
    <property type="entry name" value="SecYEG/CpoB_TPR"/>
</dbReference>
<evidence type="ECO:0000256" key="1">
    <source>
        <dbReference type="SAM" id="Phobius"/>
    </source>
</evidence>
<reference evidence="3 4" key="1">
    <citation type="journal article" date="2014" name="Int. J. Syst. Evol. Microbiol.">
        <title>Complete genome sequence of Corynebacterium casei LMG S-19264T (=DSM 44701T), isolated from a smear-ripened cheese.</title>
        <authorList>
            <consortium name="US DOE Joint Genome Institute (JGI-PGF)"/>
            <person name="Walter F."/>
            <person name="Albersmeier A."/>
            <person name="Kalinowski J."/>
            <person name="Ruckert C."/>
        </authorList>
    </citation>
    <scope>NUCLEOTIDE SEQUENCE [LARGE SCALE GENOMIC DNA]</scope>
    <source>
        <strain evidence="3 4">CGMCC 1.16330</strain>
    </source>
</reference>
<dbReference type="Pfam" id="PF09976">
    <property type="entry name" value="TPR_21"/>
    <property type="match status" value="1"/>
</dbReference>
<feature type="domain" description="Ancillary SecYEG translocon subunit/Cell division coordinator CpoB TPR" evidence="2">
    <location>
        <begin position="19"/>
        <end position="194"/>
    </location>
</feature>
<protein>
    <recommendedName>
        <fullName evidence="2">Ancillary SecYEG translocon subunit/Cell division coordinator CpoB TPR domain-containing protein</fullName>
    </recommendedName>
</protein>
<dbReference type="AlphaFoldDB" id="A0A8J2ZE54"/>
<evidence type="ECO:0000313" key="4">
    <source>
        <dbReference type="Proteomes" id="UP000597507"/>
    </source>
</evidence>
<keyword evidence="1" id="KW-1133">Transmembrane helix</keyword>
<keyword evidence="1" id="KW-0812">Transmembrane</keyword>
<gene>
    <name evidence="3" type="ORF">GCM10010964_35340</name>
</gene>
<dbReference type="RefSeq" id="WP_188902662.1">
    <property type="nucleotide sequence ID" value="NZ_BMKS01000013.1"/>
</dbReference>
<keyword evidence="1" id="KW-0472">Membrane</keyword>
<comment type="caution">
    <text evidence="3">The sequence shown here is derived from an EMBL/GenBank/DDBJ whole genome shotgun (WGS) entry which is preliminary data.</text>
</comment>
<evidence type="ECO:0000313" key="3">
    <source>
        <dbReference type="EMBL" id="GGG44872.1"/>
    </source>
</evidence>
<accession>A0A8J2ZE54</accession>
<keyword evidence="4" id="KW-1185">Reference proteome</keyword>
<feature type="transmembrane region" description="Helical" evidence="1">
    <location>
        <begin position="20"/>
        <end position="42"/>
    </location>
</feature>
<evidence type="ECO:0000259" key="2">
    <source>
        <dbReference type="Pfam" id="PF09976"/>
    </source>
</evidence>
<organism evidence="3 4">
    <name type="scientific">Caldovatus sediminis</name>
    <dbReference type="NCBI Taxonomy" id="2041189"/>
    <lineage>
        <taxon>Bacteria</taxon>
        <taxon>Pseudomonadati</taxon>
        <taxon>Pseudomonadota</taxon>
        <taxon>Alphaproteobacteria</taxon>
        <taxon>Acetobacterales</taxon>
        <taxon>Roseomonadaceae</taxon>
        <taxon>Caldovatus</taxon>
    </lineage>
</organism>
<name>A0A8J2ZE54_9PROT</name>
<dbReference type="Proteomes" id="UP000597507">
    <property type="component" value="Unassembled WGS sequence"/>
</dbReference>
<proteinExistence type="predicted"/>